<evidence type="ECO:0000259" key="3">
    <source>
        <dbReference type="PROSITE" id="PS51154"/>
    </source>
</evidence>
<protein>
    <submittedName>
        <fullName evidence="4">Appr-1-p processing domain protein</fullName>
    </submittedName>
</protein>
<feature type="region of interest" description="Disordered" evidence="1">
    <location>
        <begin position="26"/>
        <end position="70"/>
    </location>
</feature>
<dbReference type="RefSeq" id="WP_012472248.1">
    <property type="nucleotide sequence ID" value="NC_010830.1"/>
</dbReference>
<dbReference type="AlphaFoldDB" id="B3EU57"/>
<feature type="chain" id="PRO_5002788019" evidence="2">
    <location>
        <begin position="21"/>
        <end position="283"/>
    </location>
</feature>
<proteinExistence type="predicted"/>
<dbReference type="Proteomes" id="UP000001227">
    <property type="component" value="Chromosome"/>
</dbReference>
<dbReference type="HOGENOM" id="CLU_982243_0_0_10"/>
<dbReference type="EMBL" id="CP001102">
    <property type="protein sequence ID" value="ACE05476.1"/>
    <property type="molecule type" value="Genomic_DNA"/>
</dbReference>
<dbReference type="InterPro" id="IPR002589">
    <property type="entry name" value="Macro_dom"/>
</dbReference>
<accession>B3EU57</accession>
<sequence length="283" mass="30582">MLKNTIIRYVIVLSMMLIQACNCGDDSSRTPDISSGPTGDGTSKTGRKTSESKPKPDGKAAGDKTKNPSSITTWDITGNIYKAAVQINQTDNWLNQLGIDKTKKETVVVNASNSYIKSPGGGIDGALGSWAGANNTNPWRIPAPVLPNGNSAPDRLNAGKFALFSVPFGHIYLAVGPMASQVQSLKKTRDLIANLYYNILTQAEQDNKKCVVLCAISTQIFAADGKETDTGKAFTKAEFVINAYEGMRQGIAQFQQESPNHTLKIILNNWDETVVDQVKPLTK</sequence>
<dbReference type="Gene3D" id="3.40.220.10">
    <property type="entry name" value="Leucine Aminopeptidase, subunit E, domain 1"/>
    <property type="match status" value="1"/>
</dbReference>
<feature type="signal peptide" evidence="2">
    <location>
        <begin position="1"/>
        <end position="20"/>
    </location>
</feature>
<feature type="compositionally biased region" description="Basic and acidic residues" evidence="1">
    <location>
        <begin position="48"/>
        <end position="66"/>
    </location>
</feature>
<evidence type="ECO:0000313" key="4">
    <source>
        <dbReference type="EMBL" id="ACE05476.1"/>
    </source>
</evidence>
<dbReference type="PROSITE" id="PS51154">
    <property type="entry name" value="MACRO"/>
    <property type="match status" value="1"/>
</dbReference>
<name>B3EU57_AMOA5</name>
<dbReference type="InterPro" id="IPR043472">
    <property type="entry name" value="Macro_dom-like"/>
</dbReference>
<dbReference type="SUPFAM" id="SSF52949">
    <property type="entry name" value="Macro domain-like"/>
    <property type="match status" value="1"/>
</dbReference>
<organism evidence="4 5">
    <name type="scientific">Amoebophilus asiaticus (strain 5a2)</name>
    <dbReference type="NCBI Taxonomy" id="452471"/>
    <lineage>
        <taxon>Bacteria</taxon>
        <taxon>Pseudomonadati</taxon>
        <taxon>Bacteroidota</taxon>
        <taxon>Cytophagia</taxon>
        <taxon>Cytophagales</taxon>
        <taxon>Amoebophilaceae</taxon>
        <taxon>Candidatus Amoebophilus</taxon>
    </lineage>
</organism>
<evidence type="ECO:0000256" key="1">
    <source>
        <dbReference type="SAM" id="MobiDB-lite"/>
    </source>
</evidence>
<dbReference type="KEGG" id="aas:Aasi_0019"/>
<dbReference type="Pfam" id="PF01661">
    <property type="entry name" value="Macro"/>
    <property type="match status" value="1"/>
</dbReference>
<dbReference type="PROSITE" id="PS51257">
    <property type="entry name" value="PROKAR_LIPOPROTEIN"/>
    <property type="match status" value="1"/>
</dbReference>
<keyword evidence="5" id="KW-1185">Reference proteome</keyword>
<evidence type="ECO:0000256" key="2">
    <source>
        <dbReference type="SAM" id="SignalP"/>
    </source>
</evidence>
<dbReference type="eggNOG" id="COG2110">
    <property type="taxonomic scope" value="Bacteria"/>
</dbReference>
<evidence type="ECO:0000313" key="5">
    <source>
        <dbReference type="Proteomes" id="UP000001227"/>
    </source>
</evidence>
<feature type="domain" description="Macro" evidence="3">
    <location>
        <begin position="60"/>
        <end position="283"/>
    </location>
</feature>
<reference evidence="4 5" key="1">
    <citation type="journal article" date="2010" name="J. Bacteriol.">
        <title>The genome of the amoeba symbiont 'Candidatus Amoebophilus asiaticus' reveals common mechanisms for host cell interaction among amoeba-associated bacteria.</title>
        <authorList>
            <person name="Schmitz-Esser S."/>
            <person name="Tischler P."/>
            <person name="Arnold R."/>
            <person name="Montanaro J."/>
            <person name="Wagner M."/>
            <person name="Rattei T."/>
            <person name="Horn M."/>
        </authorList>
    </citation>
    <scope>NUCLEOTIDE SEQUENCE [LARGE SCALE GENOMIC DNA]</scope>
    <source>
        <strain evidence="4 5">5a2</strain>
    </source>
</reference>
<gene>
    <name evidence="4" type="ordered locus">Aasi_0019</name>
</gene>
<keyword evidence="2" id="KW-0732">Signal</keyword>
<feature type="compositionally biased region" description="Polar residues" evidence="1">
    <location>
        <begin position="30"/>
        <end position="44"/>
    </location>
</feature>